<sequence>MNRSVVDLTLDEYLLEYHLAF</sequence>
<name>U6F0Z6_LACHE</name>
<dbReference type="EMBL" id="CBUK010000027">
    <property type="protein sequence ID" value="CDI57782.1"/>
    <property type="molecule type" value="Genomic_DNA"/>
</dbReference>
<dbReference type="Proteomes" id="UP000017248">
    <property type="component" value="Unassembled WGS sequence"/>
</dbReference>
<organism evidence="1 2">
    <name type="scientific">Lactobacillus helveticus CIRM-BIA 951</name>
    <dbReference type="NCBI Taxonomy" id="1226334"/>
    <lineage>
        <taxon>Bacteria</taxon>
        <taxon>Bacillati</taxon>
        <taxon>Bacillota</taxon>
        <taxon>Bacilli</taxon>
        <taxon>Lactobacillales</taxon>
        <taxon>Lactobacillaceae</taxon>
        <taxon>Lactobacillus</taxon>
    </lineage>
</organism>
<dbReference type="AlphaFoldDB" id="U6F0Z6"/>
<protein>
    <submittedName>
        <fullName evidence="1">Uncharacterized protein</fullName>
    </submittedName>
</protein>
<accession>U6F0Z6</accession>
<proteinExistence type="predicted"/>
<evidence type="ECO:0000313" key="2">
    <source>
        <dbReference type="Proteomes" id="UP000017248"/>
    </source>
</evidence>
<keyword evidence="2" id="KW-1185">Reference proteome</keyword>
<reference evidence="1" key="1">
    <citation type="submission" date="2013-09" db="EMBL/GenBank/DDBJ databases">
        <title>Draft Genome Sequence of five Lactobacillus helveticus strains CIRM-BIA 101T, 103, 104, 951 and 953 isolated from milk product.</title>
        <authorList>
            <person name="Valence F."/>
            <person name="Chuat V."/>
            <person name="Ma L."/>
            <person name="Creno S."/>
            <person name="Falentin H."/>
            <person name="Lortal S."/>
            <person name="Bizet C."/>
            <person name="Clermont D."/>
            <person name="Loux V."/>
            <person name="Bouchier C."/>
            <person name="Cousin S."/>
        </authorList>
    </citation>
    <scope>NUCLEOTIDE SEQUENCE [LARGE SCALE GENOMIC DNA]</scope>
    <source>
        <strain evidence="1">CIRM-BIA 951</strain>
    </source>
</reference>
<dbReference type="HOGENOM" id="CLU_3426565_0_0_9"/>
<evidence type="ECO:0000313" key="1">
    <source>
        <dbReference type="EMBL" id="CDI57782.1"/>
    </source>
</evidence>
<comment type="caution">
    <text evidence="1">The sequence shown here is derived from an EMBL/GenBank/DDBJ whole genome shotgun (WGS) entry which is preliminary data.</text>
</comment>
<gene>
    <name evidence="1" type="ORF">LHCIRMBIA951_00181</name>
</gene>